<dbReference type="RefSeq" id="WP_078713919.1">
    <property type="nucleotide sequence ID" value="NZ_FUYG01000003.1"/>
</dbReference>
<accession>A0A1T4XQB0</accession>
<evidence type="ECO:0000256" key="1">
    <source>
        <dbReference type="SAM" id="Phobius"/>
    </source>
</evidence>
<dbReference type="AlphaFoldDB" id="A0A1T4XQB0"/>
<organism evidence="2 3">
    <name type="scientific">Agreia bicolorata</name>
    <dbReference type="NCBI Taxonomy" id="110935"/>
    <lineage>
        <taxon>Bacteria</taxon>
        <taxon>Bacillati</taxon>
        <taxon>Actinomycetota</taxon>
        <taxon>Actinomycetes</taxon>
        <taxon>Micrococcales</taxon>
        <taxon>Microbacteriaceae</taxon>
        <taxon>Agreia</taxon>
    </lineage>
</organism>
<sequence>MAFRVAAVIWTAIALAVAAVVHFFLAPQFDLIQTRLEGGFVVTVGQLFRVAAVTNGLLAALILVRPRRWSALLVTAASLAGLALTVSSTVGPIELPFGLPTIPVGTWLQLRVVAAAAEALAVVGSIMIASRRSR</sequence>
<feature type="transmembrane region" description="Helical" evidence="1">
    <location>
        <begin position="71"/>
        <end position="90"/>
    </location>
</feature>
<feature type="transmembrane region" description="Helical" evidence="1">
    <location>
        <begin position="110"/>
        <end position="129"/>
    </location>
</feature>
<evidence type="ECO:0000313" key="3">
    <source>
        <dbReference type="Proteomes" id="UP000189735"/>
    </source>
</evidence>
<reference evidence="3" key="1">
    <citation type="submission" date="2017-02" db="EMBL/GenBank/DDBJ databases">
        <authorList>
            <person name="Varghese N."/>
            <person name="Submissions S."/>
        </authorList>
    </citation>
    <scope>NUCLEOTIDE SEQUENCE [LARGE SCALE GENOMIC DNA]</scope>
    <source>
        <strain evidence="3">VKM Ac-2052</strain>
    </source>
</reference>
<feature type="transmembrane region" description="Helical" evidence="1">
    <location>
        <begin position="7"/>
        <end position="26"/>
    </location>
</feature>
<dbReference type="Proteomes" id="UP000189735">
    <property type="component" value="Unassembled WGS sequence"/>
</dbReference>
<dbReference type="EMBL" id="FUYG01000003">
    <property type="protein sequence ID" value="SKA91727.1"/>
    <property type="molecule type" value="Genomic_DNA"/>
</dbReference>
<protein>
    <submittedName>
        <fullName evidence="2">Uncharacterized protein</fullName>
    </submittedName>
</protein>
<evidence type="ECO:0000313" key="2">
    <source>
        <dbReference type="EMBL" id="SKA91727.1"/>
    </source>
</evidence>
<proteinExistence type="predicted"/>
<gene>
    <name evidence="2" type="ORF">SAMN06295879_1531</name>
</gene>
<keyword evidence="1" id="KW-0812">Transmembrane</keyword>
<feature type="transmembrane region" description="Helical" evidence="1">
    <location>
        <begin position="46"/>
        <end position="64"/>
    </location>
</feature>
<keyword evidence="1" id="KW-0472">Membrane</keyword>
<name>A0A1T4XQB0_9MICO</name>
<keyword evidence="1" id="KW-1133">Transmembrane helix</keyword>